<reference evidence="1" key="1">
    <citation type="journal article" date="2018" name="Sci. Rep.">
        <title>Characterisation of pathogen-specific regions and novel effector candidates in Fusarium oxysporum f. sp. cepae.</title>
        <authorList>
            <person name="Armitage A.D."/>
            <person name="Taylor A."/>
            <person name="Sobczyk M.K."/>
            <person name="Baxter L."/>
            <person name="Greenfield B.P."/>
            <person name="Bates H.J."/>
            <person name="Wilson F."/>
            <person name="Jackson A.C."/>
            <person name="Ott S."/>
            <person name="Harrison R.J."/>
            <person name="Clarkson J.P."/>
        </authorList>
    </citation>
    <scope>NUCLEOTIDE SEQUENCE [LARGE SCALE GENOMIC DNA]</scope>
    <source>
        <strain evidence="1">FoC_Fus2</strain>
    </source>
</reference>
<dbReference type="EMBL" id="MRCU01000003">
    <property type="protein sequence ID" value="RKK21831.1"/>
    <property type="molecule type" value="Genomic_DNA"/>
</dbReference>
<dbReference type="Proteomes" id="UP000270866">
    <property type="component" value="Chromosome 5"/>
</dbReference>
<proteinExistence type="predicted"/>
<protein>
    <submittedName>
        <fullName evidence="1">Uncharacterized protein</fullName>
    </submittedName>
</protein>
<organism evidence="1">
    <name type="scientific">Fusarium oxysporum f. sp. cepae</name>
    <dbReference type="NCBI Taxonomy" id="396571"/>
    <lineage>
        <taxon>Eukaryota</taxon>
        <taxon>Fungi</taxon>
        <taxon>Dikarya</taxon>
        <taxon>Ascomycota</taxon>
        <taxon>Pezizomycotina</taxon>
        <taxon>Sordariomycetes</taxon>
        <taxon>Hypocreomycetidae</taxon>
        <taxon>Hypocreales</taxon>
        <taxon>Nectriaceae</taxon>
        <taxon>Fusarium</taxon>
        <taxon>Fusarium oxysporum species complex</taxon>
    </lineage>
</organism>
<dbReference type="AlphaFoldDB" id="A0A3L6NU03"/>
<accession>A0A3L6NU03</accession>
<evidence type="ECO:0000313" key="1">
    <source>
        <dbReference type="EMBL" id="RKK21831.1"/>
    </source>
</evidence>
<name>A0A3L6NU03_FUSOX</name>
<sequence length="71" mass="8024">MLYSPTHFSITVSMSVRNSLQPDEAVSVGTWIFLVVDDLWSINGRKTQIDSKPPRSLPLPLKVPSMHLEYP</sequence>
<comment type="caution">
    <text evidence="1">The sequence shown here is derived from an EMBL/GenBank/DDBJ whole genome shotgun (WGS) entry which is preliminary data.</text>
</comment>
<gene>
    <name evidence="1" type="ORF">BFJ65_g4461</name>
</gene>